<dbReference type="Gene3D" id="3.40.50.300">
    <property type="entry name" value="P-loop containing nucleotide triphosphate hydrolases"/>
    <property type="match status" value="2"/>
</dbReference>
<dbReference type="InterPro" id="IPR027417">
    <property type="entry name" value="P-loop_NTPase"/>
</dbReference>
<feature type="domain" description="ABC transporter" evidence="3">
    <location>
        <begin position="7"/>
        <end position="243"/>
    </location>
</feature>
<dbReference type="InterPro" id="IPR003593">
    <property type="entry name" value="AAA+_ATPase"/>
</dbReference>
<sequence length="523" mass="59192">MTNQMAVEFINVTKEFGEIKANEKISFKVKKGNIHAIIGENGAGKSTLMSMLFGLYERDYGSIFINGKEIYFKNPFEANEAGIGMVHQHFKLVEVYTNLQNIVLGFETETQFKTVNWKLAELKIKKLQDKYNLHFDLKEKTGNATVATQQKVEIMKMLYKNADILIFDEPTAVLNDHEIQGLLKTMKLFKKNGKTILFISHKLNEIKQVCDQATVIRLGKVVKNFDDLKNVEVKELARAMVGHDIDMPKNFDEAKRDKLVLEFQNVSAKGNKQVKNISFKLHAGEILAIAGVEGNGQEEIEFLVSGMLKPKSGKILRTTYEDKTPKTVDITNFSVKQKWQNKINYVPGDRHKYGLVLDMNVIDNSILRMLYHKKTSVFGFIKNKFKNNLSNQILQDFDVRGARGGMSFARSLSGGNQQKTIVGREITNEHEILLVVQPTRGLDVGAINLIHQKIIEQRNKGTAILLISYELDEVLSLADSILVVNKGEIVDSGNKKVITRESIGMMMAGTYKKKEVKGEEMHE</sequence>
<evidence type="ECO:0000256" key="2">
    <source>
        <dbReference type="ARBA" id="ARBA00022840"/>
    </source>
</evidence>
<dbReference type="InterPro" id="IPR050107">
    <property type="entry name" value="ABC_carbohydrate_import_ATPase"/>
</dbReference>
<proteinExistence type="predicted"/>
<keyword evidence="5" id="KW-1185">Reference proteome</keyword>
<keyword evidence="1" id="KW-0547">Nucleotide-binding</keyword>
<protein>
    <submittedName>
        <fullName evidence="4">ABC transporter ATP-binding protein</fullName>
    </submittedName>
</protein>
<dbReference type="PANTHER" id="PTHR43790:SF4">
    <property type="entry name" value="GUANOSINE IMPORT ATP-BINDING PROTEIN NUPO"/>
    <property type="match status" value="1"/>
</dbReference>
<keyword evidence="2 4" id="KW-0067">ATP-binding</keyword>
<evidence type="ECO:0000256" key="1">
    <source>
        <dbReference type="ARBA" id="ARBA00022741"/>
    </source>
</evidence>
<dbReference type="EMBL" id="CP102734">
    <property type="protein sequence ID" value="UVD81709.1"/>
    <property type="molecule type" value="Genomic_DNA"/>
</dbReference>
<accession>A0ABY5R891</accession>
<gene>
    <name evidence="4" type="ORF">NV226_00090</name>
</gene>
<dbReference type="InterPro" id="IPR003439">
    <property type="entry name" value="ABC_transporter-like_ATP-bd"/>
</dbReference>
<name>A0ABY5R891_9MOLU</name>
<dbReference type="GO" id="GO:0005524">
    <property type="term" value="F:ATP binding"/>
    <property type="evidence" value="ECO:0007669"/>
    <property type="project" value="UniProtKB-KW"/>
</dbReference>
<reference evidence="4" key="1">
    <citation type="submission" date="2022-08" db="EMBL/GenBank/DDBJ databases">
        <title>Complete genome of Mycoplasma iguanae type strain 2327.</title>
        <authorList>
            <person name="Spergser J."/>
        </authorList>
    </citation>
    <scope>NUCLEOTIDE SEQUENCE</scope>
    <source>
        <strain evidence="4">2327</strain>
    </source>
</reference>
<dbReference type="SUPFAM" id="SSF52540">
    <property type="entry name" value="P-loop containing nucleoside triphosphate hydrolases"/>
    <property type="match status" value="2"/>
</dbReference>
<dbReference type="CDD" id="cd03215">
    <property type="entry name" value="ABC_Carb_Monos_II"/>
    <property type="match status" value="1"/>
</dbReference>
<dbReference type="Pfam" id="PF00005">
    <property type="entry name" value="ABC_tran"/>
    <property type="match status" value="2"/>
</dbReference>
<organism evidence="4 5">
    <name type="scientific">Mycoplasma iguanae</name>
    <dbReference type="NCBI Taxonomy" id="292461"/>
    <lineage>
        <taxon>Bacteria</taxon>
        <taxon>Bacillati</taxon>
        <taxon>Mycoplasmatota</taxon>
        <taxon>Mollicutes</taxon>
        <taxon>Mycoplasmataceae</taxon>
        <taxon>Mycoplasma</taxon>
    </lineage>
</organism>
<dbReference type="SMART" id="SM00382">
    <property type="entry name" value="AAA"/>
    <property type="match status" value="1"/>
</dbReference>
<dbReference type="PROSITE" id="PS50893">
    <property type="entry name" value="ABC_TRANSPORTER_2"/>
    <property type="match status" value="2"/>
</dbReference>
<dbReference type="CDD" id="cd03216">
    <property type="entry name" value="ABC_Carb_Monos_I"/>
    <property type="match status" value="1"/>
</dbReference>
<evidence type="ECO:0000313" key="4">
    <source>
        <dbReference type="EMBL" id="UVD81709.1"/>
    </source>
</evidence>
<evidence type="ECO:0000313" key="5">
    <source>
        <dbReference type="Proteomes" id="UP001059252"/>
    </source>
</evidence>
<dbReference type="PANTHER" id="PTHR43790">
    <property type="entry name" value="CARBOHYDRATE TRANSPORT ATP-BINDING PROTEIN MG119-RELATED"/>
    <property type="match status" value="1"/>
</dbReference>
<dbReference type="Proteomes" id="UP001059252">
    <property type="component" value="Chromosome"/>
</dbReference>
<feature type="domain" description="ABC transporter" evidence="3">
    <location>
        <begin position="254"/>
        <end position="511"/>
    </location>
</feature>
<dbReference type="RefSeq" id="WP_258210883.1">
    <property type="nucleotide sequence ID" value="NZ_CP102734.1"/>
</dbReference>
<evidence type="ECO:0000259" key="3">
    <source>
        <dbReference type="PROSITE" id="PS50893"/>
    </source>
</evidence>